<reference evidence="2 3" key="1">
    <citation type="submission" date="2024-09" db="EMBL/GenBank/DDBJ databases">
        <authorList>
            <person name="Sun Q."/>
            <person name="Mori K."/>
        </authorList>
    </citation>
    <scope>NUCLEOTIDE SEQUENCE [LARGE SCALE GENOMIC DNA]</scope>
    <source>
        <strain evidence="2 3">TBRC 2205</strain>
    </source>
</reference>
<dbReference type="Proteomes" id="UP001589894">
    <property type="component" value="Unassembled WGS sequence"/>
</dbReference>
<keyword evidence="1" id="KW-1133">Transmembrane helix</keyword>
<dbReference type="RefSeq" id="WP_377336118.1">
    <property type="nucleotide sequence ID" value="NZ_JBHLUE010000003.1"/>
</dbReference>
<sequence length="45" mass="5090">MRISARFRRLLDLPVALVMVAALVVSWWLRTGPAGPEGWARADQR</sequence>
<name>A0ABV6NSS6_9ACTN</name>
<keyword evidence="3" id="KW-1185">Reference proteome</keyword>
<protein>
    <submittedName>
        <fullName evidence="2">Uncharacterized protein</fullName>
    </submittedName>
</protein>
<feature type="transmembrane region" description="Helical" evidence="1">
    <location>
        <begin position="12"/>
        <end position="29"/>
    </location>
</feature>
<organism evidence="2 3">
    <name type="scientific">Plantactinospora siamensis</name>
    <dbReference type="NCBI Taxonomy" id="555372"/>
    <lineage>
        <taxon>Bacteria</taxon>
        <taxon>Bacillati</taxon>
        <taxon>Actinomycetota</taxon>
        <taxon>Actinomycetes</taxon>
        <taxon>Micromonosporales</taxon>
        <taxon>Micromonosporaceae</taxon>
        <taxon>Plantactinospora</taxon>
    </lineage>
</organism>
<comment type="caution">
    <text evidence="2">The sequence shown here is derived from an EMBL/GenBank/DDBJ whole genome shotgun (WGS) entry which is preliminary data.</text>
</comment>
<accession>A0ABV6NSS6</accession>
<evidence type="ECO:0000256" key="1">
    <source>
        <dbReference type="SAM" id="Phobius"/>
    </source>
</evidence>
<dbReference type="EMBL" id="JBHLUE010000003">
    <property type="protein sequence ID" value="MFC0563494.1"/>
    <property type="molecule type" value="Genomic_DNA"/>
</dbReference>
<gene>
    <name evidence="2" type="ORF">ACFFHU_04840</name>
</gene>
<keyword evidence="1" id="KW-0472">Membrane</keyword>
<keyword evidence="1" id="KW-0812">Transmembrane</keyword>
<evidence type="ECO:0000313" key="2">
    <source>
        <dbReference type="EMBL" id="MFC0563494.1"/>
    </source>
</evidence>
<evidence type="ECO:0000313" key="3">
    <source>
        <dbReference type="Proteomes" id="UP001589894"/>
    </source>
</evidence>
<proteinExistence type="predicted"/>